<dbReference type="Proteomes" id="UP000243723">
    <property type="component" value="Unassembled WGS sequence"/>
</dbReference>
<evidence type="ECO:0000256" key="14">
    <source>
        <dbReference type="SAM" id="MobiDB-lite"/>
    </source>
</evidence>
<dbReference type="Pfam" id="PF00270">
    <property type="entry name" value="DEAD"/>
    <property type="match status" value="1"/>
</dbReference>
<accession>A0A2P7Z2X0</accession>
<dbReference type="PROSITE" id="PS51194">
    <property type="entry name" value="HELICASE_CTER"/>
    <property type="match status" value="1"/>
</dbReference>
<evidence type="ECO:0000256" key="5">
    <source>
        <dbReference type="ARBA" id="ARBA00022741"/>
    </source>
</evidence>
<evidence type="ECO:0000256" key="9">
    <source>
        <dbReference type="ARBA" id="ARBA00022884"/>
    </source>
</evidence>
<dbReference type="Gene3D" id="3.40.50.300">
    <property type="entry name" value="P-loop containing nucleotide triphosphate hydrolases"/>
    <property type="match status" value="2"/>
</dbReference>
<dbReference type="EMBL" id="NHZQ01000335">
    <property type="protein sequence ID" value="PSK42541.1"/>
    <property type="molecule type" value="Genomic_DNA"/>
</dbReference>
<comment type="caution">
    <text evidence="18">The sequence shown here is derived from an EMBL/GenBank/DDBJ whole genome shotgun (WGS) entry which is preliminary data.</text>
</comment>
<dbReference type="SUPFAM" id="SSF52540">
    <property type="entry name" value="P-loop containing nucleoside triphosphate hydrolases"/>
    <property type="match status" value="2"/>
</dbReference>
<dbReference type="AlphaFoldDB" id="A0A2P7Z2X0"/>
<evidence type="ECO:0000256" key="8">
    <source>
        <dbReference type="ARBA" id="ARBA00022840"/>
    </source>
</evidence>
<dbReference type="PANTHER" id="PTHR47959:SF21">
    <property type="entry name" value="DEAD-BOX HELICASE 56"/>
    <property type="match status" value="1"/>
</dbReference>
<evidence type="ECO:0000259" key="15">
    <source>
        <dbReference type="PROSITE" id="PS51192"/>
    </source>
</evidence>
<feature type="domain" description="Helicase ATP-binding" evidence="15">
    <location>
        <begin position="70"/>
        <end position="249"/>
    </location>
</feature>
<keyword evidence="5" id="KW-0547">Nucleotide-binding</keyword>
<evidence type="ECO:0000259" key="16">
    <source>
        <dbReference type="PROSITE" id="PS51194"/>
    </source>
</evidence>
<protein>
    <recommendedName>
        <fullName evidence="3">RNA helicase</fullName>
        <ecNumber evidence="3">3.6.4.13</ecNumber>
    </recommendedName>
</protein>
<keyword evidence="9" id="KW-0694">RNA-binding</keyword>
<dbReference type="PANTHER" id="PTHR47959">
    <property type="entry name" value="ATP-DEPENDENT RNA HELICASE RHLE-RELATED"/>
    <property type="match status" value="1"/>
</dbReference>
<evidence type="ECO:0000256" key="1">
    <source>
        <dbReference type="ARBA" id="ARBA00003706"/>
    </source>
</evidence>
<evidence type="ECO:0000256" key="4">
    <source>
        <dbReference type="ARBA" id="ARBA00022517"/>
    </source>
</evidence>
<feature type="domain" description="Helicase C-terminal" evidence="16">
    <location>
        <begin position="259"/>
        <end position="513"/>
    </location>
</feature>
<proteinExistence type="inferred from homology"/>
<dbReference type="GO" id="GO:0042254">
    <property type="term" value="P:ribosome biogenesis"/>
    <property type="evidence" value="ECO:0007669"/>
    <property type="project" value="UniProtKB-KW"/>
</dbReference>
<comment type="subcellular location">
    <subcellularLocation>
        <location evidence="2">Nucleus</location>
    </subcellularLocation>
</comment>
<dbReference type="InterPro" id="IPR014014">
    <property type="entry name" value="RNA_helicase_DEAD_Q_motif"/>
</dbReference>
<dbReference type="InterPro" id="IPR050079">
    <property type="entry name" value="DEAD_box_RNA_helicase"/>
</dbReference>
<feature type="region of interest" description="Disordered" evidence="14">
    <location>
        <begin position="1"/>
        <end position="43"/>
    </location>
</feature>
<feature type="compositionally biased region" description="Low complexity" evidence="14">
    <location>
        <begin position="365"/>
        <end position="378"/>
    </location>
</feature>
<organism evidence="18 19">
    <name type="scientific">Elsinoe australis</name>
    <dbReference type="NCBI Taxonomy" id="40998"/>
    <lineage>
        <taxon>Eukaryota</taxon>
        <taxon>Fungi</taxon>
        <taxon>Dikarya</taxon>
        <taxon>Ascomycota</taxon>
        <taxon>Pezizomycotina</taxon>
        <taxon>Dothideomycetes</taxon>
        <taxon>Dothideomycetidae</taxon>
        <taxon>Myriangiales</taxon>
        <taxon>Elsinoaceae</taxon>
        <taxon>Elsinoe</taxon>
    </lineage>
</organism>
<evidence type="ECO:0000256" key="12">
    <source>
        <dbReference type="ARBA" id="ARBA00047984"/>
    </source>
</evidence>
<keyword evidence="8" id="KW-0067">ATP-binding</keyword>
<evidence type="ECO:0000313" key="18">
    <source>
        <dbReference type="EMBL" id="PSK42541.1"/>
    </source>
</evidence>
<evidence type="ECO:0000256" key="2">
    <source>
        <dbReference type="ARBA" id="ARBA00004123"/>
    </source>
</evidence>
<evidence type="ECO:0000256" key="13">
    <source>
        <dbReference type="PROSITE-ProRule" id="PRU00552"/>
    </source>
</evidence>
<dbReference type="InterPro" id="IPR011545">
    <property type="entry name" value="DEAD/DEAH_box_helicase_dom"/>
</dbReference>
<dbReference type="GO" id="GO:0005524">
    <property type="term" value="F:ATP binding"/>
    <property type="evidence" value="ECO:0007669"/>
    <property type="project" value="UniProtKB-KW"/>
</dbReference>
<name>A0A2P7Z2X0_9PEZI</name>
<comment type="similarity">
    <text evidence="11">Belongs to the DEAD box helicase family. DDX56/DBP9 subfamily.</text>
</comment>
<evidence type="ECO:0000256" key="11">
    <source>
        <dbReference type="ARBA" id="ARBA00038041"/>
    </source>
</evidence>
<gene>
    <name evidence="18" type="ORF">B9Z65_4455</name>
</gene>
<dbReference type="InterPro" id="IPR001650">
    <property type="entry name" value="Helicase_C-like"/>
</dbReference>
<dbReference type="PROSITE" id="PS51192">
    <property type="entry name" value="HELICASE_ATP_BIND_1"/>
    <property type="match status" value="1"/>
</dbReference>
<dbReference type="SMART" id="SM00487">
    <property type="entry name" value="DEXDc"/>
    <property type="match status" value="1"/>
</dbReference>
<feature type="region of interest" description="Disordered" evidence="14">
    <location>
        <begin position="350"/>
        <end position="417"/>
    </location>
</feature>
<dbReference type="InterPro" id="IPR014001">
    <property type="entry name" value="Helicase_ATP-bd"/>
</dbReference>
<dbReference type="Pfam" id="PF00271">
    <property type="entry name" value="Helicase_C"/>
    <property type="match status" value="2"/>
</dbReference>
<feature type="compositionally biased region" description="Basic residues" evidence="14">
    <location>
        <begin position="612"/>
        <end position="629"/>
    </location>
</feature>
<reference evidence="18 19" key="1">
    <citation type="submission" date="2017-05" db="EMBL/GenBank/DDBJ databases">
        <title>Draft genome sequence of Elsinoe australis.</title>
        <authorList>
            <person name="Cheng Q."/>
        </authorList>
    </citation>
    <scope>NUCLEOTIDE SEQUENCE [LARGE SCALE GENOMIC DNA]</scope>
    <source>
        <strain evidence="18 19">NL1</strain>
    </source>
</reference>
<feature type="region of interest" description="Disordered" evidence="14">
    <location>
        <begin position="612"/>
        <end position="641"/>
    </location>
</feature>
<feature type="domain" description="DEAD-box RNA helicase Q" evidence="17">
    <location>
        <begin position="39"/>
        <end position="67"/>
    </location>
</feature>
<keyword evidence="4" id="KW-0690">Ribosome biogenesis</keyword>
<keyword evidence="10" id="KW-0539">Nucleus</keyword>
<evidence type="ECO:0000259" key="17">
    <source>
        <dbReference type="PROSITE" id="PS51195"/>
    </source>
</evidence>
<dbReference type="PROSITE" id="PS51195">
    <property type="entry name" value="Q_MOTIF"/>
    <property type="match status" value="1"/>
</dbReference>
<evidence type="ECO:0000256" key="7">
    <source>
        <dbReference type="ARBA" id="ARBA00022806"/>
    </source>
</evidence>
<dbReference type="GO" id="GO:0005829">
    <property type="term" value="C:cytosol"/>
    <property type="evidence" value="ECO:0007669"/>
    <property type="project" value="TreeGrafter"/>
</dbReference>
<dbReference type="CDD" id="cd18787">
    <property type="entry name" value="SF2_C_DEAD"/>
    <property type="match status" value="1"/>
</dbReference>
<evidence type="ECO:0000256" key="6">
    <source>
        <dbReference type="ARBA" id="ARBA00022801"/>
    </source>
</evidence>
<keyword evidence="19" id="KW-1185">Reference proteome</keyword>
<dbReference type="GO" id="GO:0005634">
    <property type="term" value="C:nucleus"/>
    <property type="evidence" value="ECO:0007669"/>
    <property type="project" value="UniProtKB-SubCell"/>
</dbReference>
<feature type="compositionally biased region" description="Low complexity" evidence="14">
    <location>
        <begin position="15"/>
        <end position="43"/>
    </location>
</feature>
<dbReference type="STRING" id="40998.A0A2P7Z2X0"/>
<dbReference type="GO" id="GO:0003723">
    <property type="term" value="F:RNA binding"/>
    <property type="evidence" value="ECO:0007669"/>
    <property type="project" value="UniProtKB-KW"/>
</dbReference>
<sequence length="641" mass="70811">MKRKLSDRDATEAKSSPNPTTSTNPEPTPTTSSQTSTTPSFSTLSLDPRLLQSLTAQQFSTPSPIQATAIPLLLQGKDVLARARTGSGKTAAYALPLLHRILAQKATSKTEQQKVSGLILVPTRELAAQVSKAVIGFAQFCGKEVRTENVTRKEEEGVLRARLAGAVDVVVATPSRALGLVNAGVLELEGLVGCVIDEADLVLSYGHEEDLRALSEVLPKGTQMCLVSATLRKEVETLKELFCKRAVVLETEDKEEEGKLRQFVVKCGEDEKFLLVYAIFMLKLIKGKVIVFVADIDRCYRLKLFLEQFGIRSCVLNSELPANSRIHAVEEFNRNVYDIIIASDENEVVGSEERKSKKQKKAEAAAEPEVVKVTTTTTAEEEEPGKADGDEGAAAEEQNTGELGDNLPKKKRKRNEQDAEYGISRGIDFKNVSCVLNFDLPLSSKSYTHRIGRTARAGKTGMALSFCVPSSLYRKHKPTSIAQCANDETVLAKITKTQEKRGQKIEPYDFDMKRLDGFRYRMADALRAVTGIAVREARTKEIRQELIKSEKLKRHFEENPEDLEALRHDKETHTVRTQNHLKHVPEYLLPGGAKSVVKGDVGFSKIGENRIRAARKRNAMKGKKKAGKKGGKDPLKSLGRK</sequence>
<comment type="function">
    <text evidence="1">ATP-binding RNA helicase involved in the biogenesis of 60S ribosomal subunits and is required for the normal formation of 25S and 5.8S rRNAs.</text>
</comment>
<dbReference type="GO" id="GO:0010467">
    <property type="term" value="P:gene expression"/>
    <property type="evidence" value="ECO:0007669"/>
    <property type="project" value="UniProtKB-ARBA"/>
</dbReference>
<dbReference type="SMART" id="SM00490">
    <property type="entry name" value="HELICc"/>
    <property type="match status" value="1"/>
</dbReference>
<feature type="compositionally biased region" description="Basic and acidic residues" evidence="14">
    <location>
        <begin position="1"/>
        <end position="12"/>
    </location>
</feature>
<evidence type="ECO:0000313" key="19">
    <source>
        <dbReference type="Proteomes" id="UP000243723"/>
    </source>
</evidence>
<dbReference type="GO" id="GO:0016787">
    <property type="term" value="F:hydrolase activity"/>
    <property type="evidence" value="ECO:0007669"/>
    <property type="project" value="UniProtKB-KW"/>
</dbReference>
<evidence type="ECO:0000256" key="3">
    <source>
        <dbReference type="ARBA" id="ARBA00012552"/>
    </source>
</evidence>
<dbReference type="GO" id="GO:0003724">
    <property type="term" value="F:RNA helicase activity"/>
    <property type="evidence" value="ECO:0007669"/>
    <property type="project" value="UniProtKB-EC"/>
</dbReference>
<dbReference type="CDD" id="cd17961">
    <property type="entry name" value="DEADc_DDX56"/>
    <property type="match status" value="1"/>
</dbReference>
<dbReference type="EC" id="3.6.4.13" evidence="3"/>
<comment type="catalytic activity">
    <reaction evidence="12">
        <text>ATP + H2O = ADP + phosphate + H(+)</text>
        <dbReference type="Rhea" id="RHEA:13065"/>
        <dbReference type="ChEBI" id="CHEBI:15377"/>
        <dbReference type="ChEBI" id="CHEBI:15378"/>
        <dbReference type="ChEBI" id="CHEBI:30616"/>
        <dbReference type="ChEBI" id="CHEBI:43474"/>
        <dbReference type="ChEBI" id="CHEBI:456216"/>
        <dbReference type="EC" id="3.6.4.13"/>
    </reaction>
</comment>
<keyword evidence="6" id="KW-0378">Hydrolase</keyword>
<dbReference type="InterPro" id="IPR027417">
    <property type="entry name" value="P-loop_NTPase"/>
</dbReference>
<dbReference type="OrthoDB" id="1191041at2759"/>
<keyword evidence="7 18" id="KW-0347">Helicase</keyword>
<evidence type="ECO:0000256" key="10">
    <source>
        <dbReference type="ARBA" id="ARBA00023242"/>
    </source>
</evidence>
<feature type="short sequence motif" description="Q motif" evidence="13">
    <location>
        <begin position="39"/>
        <end position="67"/>
    </location>
</feature>